<dbReference type="InterPro" id="IPR037082">
    <property type="entry name" value="Phage_T4_Gp59_C_sf"/>
</dbReference>
<feature type="non-terminal residue" evidence="1">
    <location>
        <position position="1"/>
    </location>
</feature>
<protein>
    <submittedName>
        <fullName evidence="1">Uncharacterized protein</fullName>
    </submittedName>
</protein>
<dbReference type="AlphaFoldDB" id="A0A382ZCJ9"/>
<dbReference type="InterPro" id="IPR023197">
    <property type="entry name" value="Phage_T4_Gp59_dom_sf"/>
</dbReference>
<proteinExistence type="predicted"/>
<reference evidence="1" key="1">
    <citation type="submission" date="2018-05" db="EMBL/GenBank/DDBJ databases">
        <authorList>
            <person name="Lanie J.A."/>
            <person name="Ng W.-L."/>
            <person name="Kazmierczak K.M."/>
            <person name="Andrzejewski T.M."/>
            <person name="Davidsen T.M."/>
            <person name="Wayne K.J."/>
            <person name="Tettelin H."/>
            <person name="Glass J.I."/>
            <person name="Rusch D."/>
            <person name="Podicherti R."/>
            <person name="Tsui H.-C.T."/>
            <person name="Winkler M.E."/>
        </authorList>
    </citation>
    <scope>NUCLEOTIDE SEQUENCE</scope>
</reference>
<dbReference type="Gene3D" id="1.10.8.60">
    <property type="match status" value="1"/>
</dbReference>
<accession>A0A382ZCJ9</accession>
<dbReference type="SUPFAM" id="SSF48493">
    <property type="entry name" value="gene 59 helicase assembly protein"/>
    <property type="match status" value="1"/>
</dbReference>
<evidence type="ECO:0000313" key="1">
    <source>
        <dbReference type="EMBL" id="SVD93246.1"/>
    </source>
</evidence>
<dbReference type="EMBL" id="UINC01182817">
    <property type="protein sequence ID" value="SVD93246.1"/>
    <property type="molecule type" value="Genomic_DNA"/>
</dbReference>
<gene>
    <name evidence="1" type="ORF">METZ01_LOCUS446100</name>
</gene>
<name>A0A382ZCJ9_9ZZZZ</name>
<dbReference type="Gene3D" id="1.10.220.50">
    <property type="entry name" value="Bacteriophage T4, Gp59, helicase assembly protein, C-terminal domain"/>
    <property type="match status" value="1"/>
</dbReference>
<sequence>YFFAKLAKTYPKDLKEFYVSQFINDAKYVGDMMDPAAKRYYVEYKKVHESIHRVFEKDINTLSNKEFDNLLVVNNINTPPEVITRWMEEDITLETVVILDQLTNFMEKEGSKITETLFWPDTSRKIRKYSPFVNFKKDKCLNIIKKGFTKPQ</sequence>
<organism evidence="1">
    <name type="scientific">marine metagenome</name>
    <dbReference type="NCBI Taxonomy" id="408172"/>
    <lineage>
        <taxon>unclassified sequences</taxon>
        <taxon>metagenomes</taxon>
        <taxon>ecological metagenomes</taxon>
    </lineage>
</organism>